<keyword evidence="2" id="KW-0808">Transferase</keyword>
<accession>A0A239IXG8</accession>
<dbReference type="AlphaFoldDB" id="A0A239IXG8"/>
<dbReference type="RefSeq" id="WP_089298716.1">
    <property type="nucleotide sequence ID" value="NZ_BOMU01000113.1"/>
</dbReference>
<keyword evidence="3" id="KW-1185">Reference proteome</keyword>
<dbReference type="SUPFAM" id="SSF53335">
    <property type="entry name" value="S-adenosyl-L-methionine-dependent methyltransferases"/>
    <property type="match status" value="1"/>
</dbReference>
<dbReference type="Gene3D" id="3.40.50.150">
    <property type="entry name" value="Vaccinia Virus protein VP39"/>
    <property type="match status" value="1"/>
</dbReference>
<feature type="region of interest" description="Disordered" evidence="1">
    <location>
        <begin position="246"/>
        <end position="269"/>
    </location>
</feature>
<reference evidence="2 3" key="1">
    <citation type="submission" date="2017-06" db="EMBL/GenBank/DDBJ databases">
        <authorList>
            <person name="Kim H.J."/>
            <person name="Triplett B.A."/>
        </authorList>
    </citation>
    <scope>NUCLEOTIDE SEQUENCE [LARGE SCALE GENOMIC DNA]</scope>
    <source>
        <strain evidence="2 3">DSM 43151</strain>
    </source>
</reference>
<dbReference type="Pfam" id="PF04672">
    <property type="entry name" value="Methyltransf_19"/>
    <property type="match status" value="1"/>
</dbReference>
<evidence type="ECO:0000256" key="1">
    <source>
        <dbReference type="SAM" id="MobiDB-lite"/>
    </source>
</evidence>
<dbReference type="InterPro" id="IPR006764">
    <property type="entry name" value="SAM_dep_MeTrfase_SAV2177_type"/>
</dbReference>
<evidence type="ECO:0000313" key="2">
    <source>
        <dbReference type="EMBL" id="SNS97723.1"/>
    </source>
</evidence>
<dbReference type="GO" id="GO:0008168">
    <property type="term" value="F:methyltransferase activity"/>
    <property type="evidence" value="ECO:0007669"/>
    <property type="project" value="UniProtKB-KW"/>
</dbReference>
<dbReference type="EMBL" id="FZNR01000031">
    <property type="protein sequence ID" value="SNS97723.1"/>
    <property type="molecule type" value="Genomic_DNA"/>
</dbReference>
<dbReference type="GO" id="GO:0032259">
    <property type="term" value="P:methylation"/>
    <property type="evidence" value="ECO:0007669"/>
    <property type="project" value="UniProtKB-KW"/>
</dbReference>
<gene>
    <name evidence="2" type="ORF">SAMN06264365_13136</name>
</gene>
<name>A0A239IXG8_9ACTN</name>
<dbReference type="PIRSF" id="PIRSF017393">
    <property type="entry name" value="MTase_SAV2177"/>
    <property type="match status" value="1"/>
</dbReference>
<organism evidence="2 3">
    <name type="scientific">Actinoplanes regularis</name>
    <dbReference type="NCBI Taxonomy" id="52697"/>
    <lineage>
        <taxon>Bacteria</taxon>
        <taxon>Bacillati</taxon>
        <taxon>Actinomycetota</taxon>
        <taxon>Actinomycetes</taxon>
        <taxon>Micromonosporales</taxon>
        <taxon>Micromonosporaceae</taxon>
        <taxon>Actinoplanes</taxon>
    </lineage>
</organism>
<dbReference type="OrthoDB" id="4073278at2"/>
<dbReference type="Proteomes" id="UP000198415">
    <property type="component" value="Unassembled WGS sequence"/>
</dbReference>
<dbReference type="InterPro" id="IPR029063">
    <property type="entry name" value="SAM-dependent_MTases_sf"/>
</dbReference>
<keyword evidence="2" id="KW-0489">Methyltransferase</keyword>
<proteinExistence type="predicted"/>
<protein>
    <submittedName>
        <fullName evidence="2">S-adenosyl methyltransferase</fullName>
    </submittedName>
</protein>
<evidence type="ECO:0000313" key="3">
    <source>
        <dbReference type="Proteomes" id="UP000198415"/>
    </source>
</evidence>
<sequence length="269" mass="29465">MTAEELNSRLDTTVANPARRYDYWLGGKDNFAADRESGDAIEAVYPAIRTAAVENRMFLRRAVRYLATEAGIRQFLDIGTGLPTAENTHQVAQEINPTSRIVYVDNDPLVLAHARALLTSQPAGRTAYIEADLREPAEIFNAEELVDILDLREPVALLLVAVMHFVPDDEQAYTVVKTLTNALPADSCLVVSHATYDFLPADIADVFTAKSLPGAGDFTGRSREQFLRFFDGLDLIAPGAEMVSQWRPESSSASPPKPVSVYGAVARKP</sequence>